<reference evidence="1" key="1">
    <citation type="submission" date="2023-04" db="EMBL/GenBank/DDBJ databases">
        <title>Phytophthora lilii NBRC 32176.</title>
        <authorList>
            <person name="Ichikawa N."/>
            <person name="Sato H."/>
            <person name="Tonouchi N."/>
        </authorList>
    </citation>
    <scope>NUCLEOTIDE SEQUENCE</scope>
    <source>
        <strain evidence="1">NBRC 32176</strain>
    </source>
</reference>
<name>A0A9W6TBG1_9STRA</name>
<dbReference type="OrthoDB" id="40902at2759"/>
<sequence length="235" mass="25793">MPLQRSMRLGIFPLQGLVAALDFATLYLKFPELKLYYSSSWNNNLTAILAQTKAASSLTTDWFVVQDIAINTLVAVGWVILGDLVSEYDVATAKTYYARNAAHEAAILERMWDSSLKRGADSVASTAVDRWSNAINASGMWEMWNLETGVGYGAEGLGMSETFVDALYRLGKIDSTNEYAGNGMTVDDLWSSGEVGSSSQGDAYDDSWWVLSYGNYSTIDRIDLAGGTRVDQIVR</sequence>
<accession>A0A9W6TBG1</accession>
<comment type="caution">
    <text evidence="1">The sequence shown here is derived from an EMBL/GenBank/DDBJ whole genome shotgun (WGS) entry which is preliminary data.</text>
</comment>
<evidence type="ECO:0000313" key="1">
    <source>
        <dbReference type="EMBL" id="GMF09185.1"/>
    </source>
</evidence>
<dbReference type="Proteomes" id="UP001165083">
    <property type="component" value="Unassembled WGS sequence"/>
</dbReference>
<proteinExistence type="predicted"/>
<gene>
    <name evidence="1" type="ORF">Plil01_000010900</name>
</gene>
<protein>
    <submittedName>
        <fullName evidence="1">Unnamed protein product</fullName>
    </submittedName>
</protein>
<keyword evidence="2" id="KW-1185">Reference proteome</keyword>
<evidence type="ECO:0000313" key="2">
    <source>
        <dbReference type="Proteomes" id="UP001165083"/>
    </source>
</evidence>
<dbReference type="EMBL" id="BSXW01000007">
    <property type="protein sequence ID" value="GMF09185.1"/>
    <property type="molecule type" value="Genomic_DNA"/>
</dbReference>
<organism evidence="1 2">
    <name type="scientific">Phytophthora lilii</name>
    <dbReference type="NCBI Taxonomy" id="2077276"/>
    <lineage>
        <taxon>Eukaryota</taxon>
        <taxon>Sar</taxon>
        <taxon>Stramenopiles</taxon>
        <taxon>Oomycota</taxon>
        <taxon>Peronosporomycetes</taxon>
        <taxon>Peronosporales</taxon>
        <taxon>Peronosporaceae</taxon>
        <taxon>Phytophthora</taxon>
    </lineage>
</organism>
<dbReference type="AlphaFoldDB" id="A0A9W6TBG1"/>